<dbReference type="PANTHER" id="PTHR34427">
    <property type="entry name" value="DUF4283 DOMAIN PROTEIN"/>
    <property type="match status" value="1"/>
</dbReference>
<dbReference type="EMBL" id="QGNW01000431">
    <property type="protein sequence ID" value="RVW71748.1"/>
    <property type="molecule type" value="Genomic_DNA"/>
</dbReference>
<accession>A0A438GHQ9</accession>
<reference evidence="2 3" key="1">
    <citation type="journal article" date="2018" name="PLoS Genet.">
        <title>Population sequencing reveals clonal diversity and ancestral inbreeding in the grapevine cultivar Chardonnay.</title>
        <authorList>
            <person name="Roach M.J."/>
            <person name="Johnson D.L."/>
            <person name="Bohlmann J."/>
            <person name="van Vuuren H.J."/>
            <person name="Jones S.J."/>
            <person name="Pretorius I.S."/>
            <person name="Schmidt S.A."/>
            <person name="Borneman A.R."/>
        </authorList>
    </citation>
    <scope>NUCLEOTIDE SEQUENCE [LARGE SCALE GENOMIC DNA]</scope>
    <source>
        <strain evidence="3">cv. Chardonnay</strain>
        <tissue evidence="2">Leaf</tissue>
    </source>
</reference>
<gene>
    <name evidence="2" type="ORF">CK203_057084</name>
</gene>
<comment type="caution">
    <text evidence="2">The sequence shown here is derived from an EMBL/GenBank/DDBJ whole genome shotgun (WGS) entry which is preliminary data.</text>
</comment>
<dbReference type="Proteomes" id="UP000288805">
    <property type="component" value="Unassembled WGS sequence"/>
</dbReference>
<dbReference type="AlphaFoldDB" id="A0A438GHQ9"/>
<name>A0A438GHQ9_VITVI</name>
<organism evidence="2 3">
    <name type="scientific">Vitis vinifera</name>
    <name type="common">Grape</name>
    <dbReference type="NCBI Taxonomy" id="29760"/>
    <lineage>
        <taxon>Eukaryota</taxon>
        <taxon>Viridiplantae</taxon>
        <taxon>Streptophyta</taxon>
        <taxon>Embryophyta</taxon>
        <taxon>Tracheophyta</taxon>
        <taxon>Spermatophyta</taxon>
        <taxon>Magnoliopsida</taxon>
        <taxon>eudicotyledons</taxon>
        <taxon>Gunneridae</taxon>
        <taxon>Pentapetalae</taxon>
        <taxon>rosids</taxon>
        <taxon>Vitales</taxon>
        <taxon>Vitaceae</taxon>
        <taxon>Viteae</taxon>
        <taxon>Vitis</taxon>
    </lineage>
</organism>
<feature type="domain" description="DUF4283" evidence="1">
    <location>
        <begin position="155"/>
        <end position="242"/>
    </location>
</feature>
<dbReference type="Pfam" id="PF14111">
    <property type="entry name" value="DUF4283"/>
    <property type="match status" value="1"/>
</dbReference>
<evidence type="ECO:0000313" key="3">
    <source>
        <dbReference type="Proteomes" id="UP000288805"/>
    </source>
</evidence>
<protein>
    <recommendedName>
        <fullName evidence="1">DUF4283 domain-containing protein</fullName>
    </recommendedName>
</protein>
<evidence type="ECO:0000259" key="1">
    <source>
        <dbReference type="Pfam" id="PF14111"/>
    </source>
</evidence>
<dbReference type="InterPro" id="IPR025558">
    <property type="entry name" value="DUF4283"/>
</dbReference>
<proteinExistence type="predicted"/>
<dbReference type="PANTHER" id="PTHR34427:SF5">
    <property type="entry name" value="DUF4283 DOMAIN-CONTAINING PROTEIN"/>
    <property type="match status" value="1"/>
</dbReference>
<sequence length="394" mass="44538">MSQVLFMDQIRRERFVFTLEGVESCCGLKERAPFWKFWSEGDRDYSLEIRSNRAGRFLFCVVRDVKNKRFTLAFPEGRGLVGGWKLLASKLRSLGVSPLQGNGALLENLMPSQASPCRFEEKKCQLDKDMATLRDRSTPYDVVWLEIEKEVLDRNEELLGRCLVGNWEGDTGRLLDLVFFGLWAKNSWLLEGNLWLSNMGGNLWFLEFDFADEAERVSKSGVRRFRGRSFCLERWNPSVGCLEGGRGGARLVWVRILGLPLHLWGRNLFKRFGDSCGRFMVVDENTAERRNLQWAKVLVETREWQHPSSLLSATKKVVPAYLGEWCPNSYKTDVVESLAQACKGASMDLGQRPVARALSSLACAKAFGPGLEKALVSAKFGPPFKPNAPTPPAI</sequence>
<evidence type="ECO:0000313" key="2">
    <source>
        <dbReference type="EMBL" id="RVW71748.1"/>
    </source>
</evidence>